<dbReference type="RefSeq" id="WP_348704626.1">
    <property type="nucleotide sequence ID" value="NZ_CAXIYA010000022.1"/>
</dbReference>
<evidence type="ECO:0000256" key="1">
    <source>
        <dbReference type="ARBA" id="ARBA00023015"/>
    </source>
</evidence>
<evidence type="ECO:0000256" key="2">
    <source>
        <dbReference type="ARBA" id="ARBA00023125"/>
    </source>
</evidence>
<dbReference type="PANTHER" id="PTHR43280">
    <property type="entry name" value="ARAC-FAMILY TRANSCRIPTIONAL REGULATOR"/>
    <property type="match status" value="1"/>
</dbReference>
<organism evidence="5 6">
    <name type="scientific">Tenacibaculum vairaonense</name>
    <dbReference type="NCBI Taxonomy" id="3137860"/>
    <lineage>
        <taxon>Bacteria</taxon>
        <taxon>Pseudomonadati</taxon>
        <taxon>Bacteroidota</taxon>
        <taxon>Flavobacteriia</taxon>
        <taxon>Flavobacteriales</taxon>
        <taxon>Flavobacteriaceae</taxon>
        <taxon>Tenacibaculum</taxon>
    </lineage>
</organism>
<dbReference type="EMBL" id="CAXJRC010000033">
    <property type="protein sequence ID" value="CAL2107369.1"/>
    <property type="molecule type" value="Genomic_DNA"/>
</dbReference>
<dbReference type="PANTHER" id="PTHR43280:SF2">
    <property type="entry name" value="HTH-TYPE TRANSCRIPTIONAL REGULATOR EXSA"/>
    <property type="match status" value="1"/>
</dbReference>
<keyword evidence="1" id="KW-0805">Transcription regulation</keyword>
<dbReference type="Pfam" id="PF12833">
    <property type="entry name" value="HTH_18"/>
    <property type="match status" value="1"/>
</dbReference>
<protein>
    <recommendedName>
        <fullName evidence="4">HTH araC/xylS-type domain-containing protein</fullName>
    </recommendedName>
</protein>
<evidence type="ECO:0000256" key="3">
    <source>
        <dbReference type="ARBA" id="ARBA00023163"/>
    </source>
</evidence>
<keyword evidence="6" id="KW-1185">Reference proteome</keyword>
<name>A0ABP1FGD5_9FLAO</name>
<dbReference type="InterPro" id="IPR009057">
    <property type="entry name" value="Homeodomain-like_sf"/>
</dbReference>
<evidence type="ECO:0000313" key="5">
    <source>
        <dbReference type="EMBL" id="CAL2107369.1"/>
    </source>
</evidence>
<keyword evidence="3" id="KW-0804">Transcription</keyword>
<evidence type="ECO:0000313" key="6">
    <source>
        <dbReference type="Proteomes" id="UP001497602"/>
    </source>
</evidence>
<evidence type="ECO:0000259" key="4">
    <source>
        <dbReference type="PROSITE" id="PS01124"/>
    </source>
</evidence>
<dbReference type="Proteomes" id="UP001497602">
    <property type="component" value="Unassembled WGS sequence"/>
</dbReference>
<dbReference type="Gene3D" id="1.10.10.60">
    <property type="entry name" value="Homeodomain-like"/>
    <property type="match status" value="1"/>
</dbReference>
<gene>
    <name evidence="5" type="ORF">T190115A13A_30215</name>
</gene>
<dbReference type="InterPro" id="IPR018060">
    <property type="entry name" value="HTH_AraC"/>
</dbReference>
<dbReference type="PROSITE" id="PS01124">
    <property type="entry name" value="HTH_ARAC_FAMILY_2"/>
    <property type="match status" value="1"/>
</dbReference>
<reference evidence="5 6" key="1">
    <citation type="submission" date="2024-05" db="EMBL/GenBank/DDBJ databases">
        <authorList>
            <person name="Duchaud E."/>
        </authorList>
    </citation>
    <scope>NUCLEOTIDE SEQUENCE [LARGE SCALE GENOMIC DNA]</scope>
    <source>
        <strain evidence="5">Ena-SAMPLE-TAB-13-05-2024-13:56:06:370-140305</strain>
    </source>
</reference>
<comment type="caution">
    <text evidence="5">The sequence shown here is derived from an EMBL/GenBank/DDBJ whole genome shotgun (WGS) entry which is preliminary data.</text>
</comment>
<keyword evidence="2" id="KW-0238">DNA-binding</keyword>
<dbReference type="SMART" id="SM00342">
    <property type="entry name" value="HTH_ARAC"/>
    <property type="match status" value="1"/>
</dbReference>
<accession>A0ABP1FGD5</accession>
<sequence length="96" mass="10995">MFISTSNLNRKTKQLFGFPTTKLIRDLRLQNAAELLNFYNKSVSEAAMLSGFFDAAHLSRYFKPTFGCSPGEYRNITPFFKSIEILLSSEMNQIDN</sequence>
<proteinExistence type="predicted"/>
<feature type="domain" description="HTH araC/xylS-type" evidence="4">
    <location>
        <begin position="1"/>
        <end position="76"/>
    </location>
</feature>
<dbReference type="SUPFAM" id="SSF46689">
    <property type="entry name" value="Homeodomain-like"/>
    <property type="match status" value="1"/>
</dbReference>